<evidence type="ECO:0000256" key="7">
    <source>
        <dbReference type="SAM" id="Phobius"/>
    </source>
</evidence>
<comment type="similarity">
    <text evidence="2">Belongs to the ADIPOR family.</text>
</comment>
<feature type="transmembrane region" description="Helical" evidence="7">
    <location>
        <begin position="213"/>
        <end position="231"/>
    </location>
</feature>
<evidence type="ECO:0000313" key="9">
    <source>
        <dbReference type="Proteomes" id="UP000076858"/>
    </source>
</evidence>
<dbReference type="EMBL" id="LRGB01002860">
    <property type="protein sequence ID" value="KZS05816.1"/>
    <property type="molecule type" value="Genomic_DNA"/>
</dbReference>
<organism evidence="8 9">
    <name type="scientific">Daphnia magna</name>
    <dbReference type="NCBI Taxonomy" id="35525"/>
    <lineage>
        <taxon>Eukaryota</taxon>
        <taxon>Metazoa</taxon>
        <taxon>Ecdysozoa</taxon>
        <taxon>Arthropoda</taxon>
        <taxon>Crustacea</taxon>
        <taxon>Branchiopoda</taxon>
        <taxon>Diplostraca</taxon>
        <taxon>Cladocera</taxon>
        <taxon>Anomopoda</taxon>
        <taxon>Daphniidae</taxon>
        <taxon>Daphnia</taxon>
    </lineage>
</organism>
<feature type="compositionally biased region" description="Acidic residues" evidence="6">
    <location>
        <begin position="22"/>
        <end position="33"/>
    </location>
</feature>
<evidence type="ECO:0000256" key="1">
    <source>
        <dbReference type="ARBA" id="ARBA00004141"/>
    </source>
</evidence>
<dbReference type="GO" id="GO:0005886">
    <property type="term" value="C:plasma membrane"/>
    <property type="evidence" value="ECO:0007669"/>
    <property type="project" value="TreeGrafter"/>
</dbReference>
<dbReference type="PANTHER" id="PTHR20855:SF52">
    <property type="entry name" value="ADIPONECTIN RECEPTOR PROTEIN"/>
    <property type="match status" value="1"/>
</dbReference>
<evidence type="ECO:0000256" key="6">
    <source>
        <dbReference type="SAM" id="MobiDB-lite"/>
    </source>
</evidence>
<keyword evidence="3 7" id="KW-0812">Transmembrane</keyword>
<dbReference type="InterPro" id="IPR004254">
    <property type="entry name" value="AdipoR/HlyIII-related"/>
</dbReference>
<feature type="transmembrane region" description="Helical" evidence="7">
    <location>
        <begin position="274"/>
        <end position="293"/>
    </location>
</feature>
<accession>A0A0P5YMR0</accession>
<keyword evidence="8" id="KW-0675">Receptor</keyword>
<keyword evidence="5 7" id="KW-0472">Membrane</keyword>
<feature type="transmembrane region" description="Helical" evidence="7">
    <location>
        <begin position="148"/>
        <end position="167"/>
    </location>
</feature>
<evidence type="ECO:0000256" key="3">
    <source>
        <dbReference type="ARBA" id="ARBA00022692"/>
    </source>
</evidence>
<dbReference type="STRING" id="35525.A0A0P5YMR0"/>
<dbReference type="AlphaFoldDB" id="A0A0P5YMR0"/>
<dbReference type="Pfam" id="PF03006">
    <property type="entry name" value="HlyIII"/>
    <property type="match status" value="1"/>
</dbReference>
<gene>
    <name evidence="8" type="ORF">APZ42_030785</name>
</gene>
<feature type="compositionally biased region" description="Basic and acidic residues" evidence="6">
    <location>
        <begin position="1"/>
        <end position="21"/>
    </location>
</feature>
<evidence type="ECO:0000256" key="5">
    <source>
        <dbReference type="ARBA" id="ARBA00023136"/>
    </source>
</evidence>
<evidence type="ECO:0000256" key="2">
    <source>
        <dbReference type="ARBA" id="ARBA00007018"/>
    </source>
</evidence>
<reference evidence="8 9" key="1">
    <citation type="submission" date="2016-03" db="EMBL/GenBank/DDBJ databases">
        <title>EvidentialGene: Evidence-directed Construction of Genes on Genomes.</title>
        <authorList>
            <person name="Gilbert D.G."/>
            <person name="Choi J.-H."/>
            <person name="Mockaitis K."/>
            <person name="Colbourne J."/>
            <person name="Pfrender M."/>
        </authorList>
    </citation>
    <scope>NUCLEOTIDE SEQUENCE [LARGE SCALE GENOMIC DNA]</scope>
    <source>
        <strain evidence="8 9">Xinb3</strain>
        <tissue evidence="8">Complete organism</tissue>
    </source>
</reference>
<comment type="subcellular location">
    <subcellularLocation>
        <location evidence="1">Membrane</location>
        <topology evidence="1">Multi-pass membrane protein</topology>
    </subcellularLocation>
</comment>
<keyword evidence="4 7" id="KW-1133">Transmembrane helix</keyword>
<dbReference type="GO" id="GO:0033211">
    <property type="term" value="P:adiponectin-activated signaling pathway"/>
    <property type="evidence" value="ECO:0007669"/>
    <property type="project" value="TreeGrafter"/>
</dbReference>
<feature type="transmembrane region" description="Helical" evidence="7">
    <location>
        <begin position="243"/>
        <end position="262"/>
    </location>
</feature>
<protein>
    <submittedName>
        <fullName evidence="8">Progestin and adipoQ receptor family member 4</fullName>
    </submittedName>
</protein>
<dbReference type="OrthoDB" id="5585746at2759"/>
<feature type="region of interest" description="Disordered" evidence="6">
    <location>
        <begin position="1"/>
        <end position="33"/>
    </location>
</feature>
<feature type="transmembrane region" description="Helical" evidence="7">
    <location>
        <begin position="305"/>
        <end position="324"/>
    </location>
</feature>
<dbReference type="PANTHER" id="PTHR20855">
    <property type="entry name" value="ADIPOR/PROGESTIN RECEPTOR-RELATED"/>
    <property type="match status" value="1"/>
</dbReference>
<keyword evidence="9" id="KW-1185">Reference proteome</keyword>
<name>A0A0P5YMR0_9CRUS</name>
<dbReference type="GO" id="GO:0038023">
    <property type="term" value="F:signaling receptor activity"/>
    <property type="evidence" value="ECO:0007669"/>
    <property type="project" value="TreeGrafter"/>
</dbReference>
<proteinExistence type="inferred from homology"/>
<evidence type="ECO:0000313" key="8">
    <source>
        <dbReference type="EMBL" id="KZS05816.1"/>
    </source>
</evidence>
<comment type="caution">
    <text evidence="8">The sequence shown here is derived from an EMBL/GenBank/DDBJ whole genome shotgun (WGS) entry which is preliminary data.</text>
</comment>
<dbReference type="Proteomes" id="UP000076858">
    <property type="component" value="Unassembled WGS sequence"/>
</dbReference>
<feature type="transmembrane region" description="Helical" evidence="7">
    <location>
        <begin position="179"/>
        <end position="201"/>
    </location>
</feature>
<evidence type="ECO:0000256" key="4">
    <source>
        <dbReference type="ARBA" id="ARBA00022989"/>
    </source>
</evidence>
<feature type="transmembrane region" description="Helical" evidence="7">
    <location>
        <begin position="345"/>
        <end position="361"/>
    </location>
</feature>
<sequence length="383" mass="42814">MESPESQEREDGIRLRKKVQENQEDVESSDCEDDAKTDLVKRIIESTKELTDCMPTDLPSAKRMLEDGLHAAAEFSSDMAAGAGAVAEQAGDICRKVIEASWKVCHFQALPHWLQDNDYLIWGHRPPLPSFTACFQSLFRIHTETGNIWTHLIGCVAFVSLAVYTLIWSELQSEERLVFAAFFAGAILCLGLSCTYHTVHCHSEFVGKLFSKLDYVGISFLIMGSLVPWLYYTFYCQYQPKVIYLTVATVLGFGAIITSMVDRFGEPKYRPFRAGIFIAFGLSGAIPAIHYAVMEGWVNAVSYASLGWLILMGSLYILGALLYAGRIPECYFPGKCDIWFQSHQIFHVLVIAAAFVHYQGISEMAVYRLTNNQCPASTEATLA</sequence>